<comment type="caution">
    <text evidence="1">The sequence shown here is derived from an EMBL/GenBank/DDBJ whole genome shotgun (WGS) entry which is preliminary data.</text>
</comment>
<dbReference type="Proteomes" id="UP001153332">
    <property type="component" value="Unassembled WGS sequence"/>
</dbReference>
<organism evidence="1 2">
    <name type="scientific">Lasiodiplodia mahajangana</name>
    <dbReference type="NCBI Taxonomy" id="1108764"/>
    <lineage>
        <taxon>Eukaryota</taxon>
        <taxon>Fungi</taxon>
        <taxon>Dikarya</taxon>
        <taxon>Ascomycota</taxon>
        <taxon>Pezizomycotina</taxon>
        <taxon>Dothideomycetes</taxon>
        <taxon>Dothideomycetes incertae sedis</taxon>
        <taxon>Botryosphaeriales</taxon>
        <taxon>Botryosphaeriaceae</taxon>
        <taxon>Lasiodiplodia</taxon>
    </lineage>
</organism>
<proteinExistence type="predicted"/>
<gene>
    <name evidence="1" type="ORF">O1611_g4069</name>
</gene>
<protein>
    <submittedName>
        <fullName evidence="1">Uncharacterized protein</fullName>
    </submittedName>
</protein>
<evidence type="ECO:0000313" key="2">
    <source>
        <dbReference type="Proteomes" id="UP001153332"/>
    </source>
</evidence>
<evidence type="ECO:0000313" key="1">
    <source>
        <dbReference type="EMBL" id="KAJ8129562.1"/>
    </source>
</evidence>
<dbReference type="EMBL" id="JAPUUL010000725">
    <property type="protein sequence ID" value="KAJ8129562.1"/>
    <property type="molecule type" value="Genomic_DNA"/>
</dbReference>
<reference evidence="1" key="1">
    <citation type="submission" date="2022-12" db="EMBL/GenBank/DDBJ databases">
        <title>Genome Sequence of Lasiodiplodia mahajangana.</title>
        <authorList>
            <person name="Buettner E."/>
        </authorList>
    </citation>
    <scope>NUCLEOTIDE SEQUENCE</scope>
    <source>
        <strain evidence="1">VT137</strain>
    </source>
</reference>
<sequence>MSLLQLPPETLLQIFDEIGSSFFHEDLGRLTVCRWWLEFALPVSFKRITIVPRNLAGLLVSKAAKTPSYLENSLEDLGIKLEGHLTRPYMAISQEDADASDYETLNEIHEKSLIALNKDLIKLANTAQRSRKLRILRIRTRLSLSFTPHYLGPDCYLSASTMKALLSLETLRVLVLDSCMEFLIPNEGPHVCSAIGALLPTLQILHLRMYHICPEVLRPHDSDKSLCLSVVVVNLSMLTPRSNIGGAAHSRRCMFRIGGTPQLKADIREQAEALVPRMASPKTVRILTHTLPAFKMHSFDVLTGKTMLLEENMDWDEDGEIVAEDSGSESESDISSLSDF</sequence>
<name>A0ACC2JPY6_9PEZI</name>
<accession>A0ACC2JPY6</accession>
<keyword evidence="2" id="KW-1185">Reference proteome</keyword>